<dbReference type="InParanoid" id="A0A162TK29"/>
<keyword evidence="1" id="KW-1133">Transmembrane helix</keyword>
<organism evidence="2 3">
    <name type="scientific">Phycomyces blakesleeanus (strain ATCC 8743b / DSM 1359 / FGSC 10004 / NBRC 33097 / NRRL 1555)</name>
    <dbReference type="NCBI Taxonomy" id="763407"/>
    <lineage>
        <taxon>Eukaryota</taxon>
        <taxon>Fungi</taxon>
        <taxon>Fungi incertae sedis</taxon>
        <taxon>Mucoromycota</taxon>
        <taxon>Mucoromycotina</taxon>
        <taxon>Mucoromycetes</taxon>
        <taxon>Mucorales</taxon>
        <taxon>Phycomycetaceae</taxon>
        <taxon>Phycomyces</taxon>
    </lineage>
</organism>
<protein>
    <recommendedName>
        <fullName evidence="4">Reverse transcriptase zinc-binding domain-containing protein</fullName>
    </recommendedName>
</protein>
<dbReference type="EMBL" id="KV440992">
    <property type="protein sequence ID" value="OAD69212.1"/>
    <property type="molecule type" value="Genomic_DNA"/>
</dbReference>
<dbReference type="AlphaFoldDB" id="A0A162TK29"/>
<gene>
    <name evidence="2" type="ORF">PHYBLDRAFT_66821</name>
</gene>
<evidence type="ECO:0000313" key="3">
    <source>
        <dbReference type="Proteomes" id="UP000077315"/>
    </source>
</evidence>
<keyword evidence="3" id="KW-1185">Reference proteome</keyword>
<dbReference type="VEuPathDB" id="FungiDB:PHYBLDRAFT_66821"/>
<reference evidence="3" key="1">
    <citation type="submission" date="2015-06" db="EMBL/GenBank/DDBJ databases">
        <title>Expansion of signal transduction pathways in fungi by whole-genome duplication.</title>
        <authorList>
            <consortium name="DOE Joint Genome Institute"/>
            <person name="Corrochano L.M."/>
            <person name="Kuo A."/>
            <person name="Marcet-Houben M."/>
            <person name="Polaino S."/>
            <person name="Salamov A."/>
            <person name="Villalobos J.M."/>
            <person name="Alvarez M.I."/>
            <person name="Avalos J."/>
            <person name="Benito E.P."/>
            <person name="Benoit I."/>
            <person name="Burger G."/>
            <person name="Camino L.P."/>
            <person name="Canovas D."/>
            <person name="Cerda-Olmedo E."/>
            <person name="Cheng J.-F."/>
            <person name="Dominguez A."/>
            <person name="Elias M."/>
            <person name="Eslava A.P."/>
            <person name="Glaser F."/>
            <person name="Grimwood J."/>
            <person name="Gutierrez G."/>
            <person name="Heitman J."/>
            <person name="Henrissat B."/>
            <person name="Iturriaga E.A."/>
            <person name="Lang B.F."/>
            <person name="Lavin J.L."/>
            <person name="Lee S."/>
            <person name="Li W."/>
            <person name="Lindquist E."/>
            <person name="Lopez-Garcia S."/>
            <person name="Luque E.M."/>
            <person name="Marcos A.T."/>
            <person name="Martin J."/>
            <person name="McCluskey K."/>
            <person name="Medina H.R."/>
            <person name="Miralles-Duran A."/>
            <person name="Miyazaki A."/>
            <person name="Munoz-Torres E."/>
            <person name="Oguiza J.A."/>
            <person name="Ohm R."/>
            <person name="Olmedo M."/>
            <person name="Orejas M."/>
            <person name="Ortiz-Castellanos L."/>
            <person name="Pisabarro A.G."/>
            <person name="Rodriguez-Romero J."/>
            <person name="Ruiz-Herrera J."/>
            <person name="Ruiz-Vazquez R."/>
            <person name="Sanz C."/>
            <person name="Schackwitz W."/>
            <person name="Schmutz J."/>
            <person name="Shahriari M."/>
            <person name="Shelest E."/>
            <person name="Silva-Franco F."/>
            <person name="Soanes D."/>
            <person name="Syed K."/>
            <person name="Tagua V.G."/>
            <person name="Talbot N.J."/>
            <person name="Thon M."/>
            <person name="De vries R.P."/>
            <person name="Wiebenga A."/>
            <person name="Yadav J.S."/>
            <person name="Braun E.L."/>
            <person name="Baker S."/>
            <person name="Garre V."/>
            <person name="Horwitz B."/>
            <person name="Torres-Martinez S."/>
            <person name="Idnurm A."/>
            <person name="Herrera-Estrella A."/>
            <person name="Gabaldon T."/>
            <person name="Grigoriev I.V."/>
        </authorList>
    </citation>
    <scope>NUCLEOTIDE SEQUENCE [LARGE SCALE GENOMIC DNA]</scope>
    <source>
        <strain evidence="3">NRRL 1555(-)</strain>
    </source>
</reference>
<dbReference type="GeneID" id="29002595"/>
<evidence type="ECO:0000256" key="1">
    <source>
        <dbReference type="SAM" id="Phobius"/>
    </source>
</evidence>
<sequence>MPSGPPFLPFAIPRWNLKGVYVHHAFMIDSRGRRSFAKWHPPRIFLNCRLCHSAVDSLQHFVFFCPGKLRVWNTVIGQLCPSRSVSEAVGLLIHTNLFRLWPPPPQLMPFVVLIRLLPLTVSFSFLTMLRPMPYKPLD</sequence>
<proteinExistence type="predicted"/>
<keyword evidence="1" id="KW-0812">Transmembrane</keyword>
<name>A0A162TK29_PHYB8</name>
<accession>A0A162TK29</accession>
<evidence type="ECO:0000313" key="2">
    <source>
        <dbReference type="EMBL" id="OAD69212.1"/>
    </source>
</evidence>
<dbReference type="Proteomes" id="UP000077315">
    <property type="component" value="Unassembled WGS sequence"/>
</dbReference>
<keyword evidence="1" id="KW-0472">Membrane</keyword>
<evidence type="ECO:0008006" key="4">
    <source>
        <dbReference type="Google" id="ProtNLM"/>
    </source>
</evidence>
<dbReference type="RefSeq" id="XP_018287252.1">
    <property type="nucleotide sequence ID" value="XM_018441689.1"/>
</dbReference>
<feature type="transmembrane region" description="Helical" evidence="1">
    <location>
        <begin position="107"/>
        <end position="129"/>
    </location>
</feature>